<dbReference type="EMBL" id="GBXM01048561">
    <property type="protein sequence ID" value="JAH60016.1"/>
    <property type="molecule type" value="Transcribed_RNA"/>
</dbReference>
<proteinExistence type="predicted"/>
<dbReference type="AlphaFoldDB" id="A0A0E9U2I6"/>
<sequence>MHDSLRSSEICASPLEKLNCLTPKWAVHAEFHRT</sequence>
<reference evidence="1" key="2">
    <citation type="journal article" date="2015" name="Fish Shellfish Immunol.">
        <title>Early steps in the European eel (Anguilla anguilla)-Vibrio vulnificus interaction in the gills: Role of the RtxA13 toxin.</title>
        <authorList>
            <person name="Callol A."/>
            <person name="Pajuelo D."/>
            <person name="Ebbesson L."/>
            <person name="Teles M."/>
            <person name="MacKenzie S."/>
            <person name="Amaro C."/>
        </authorList>
    </citation>
    <scope>NUCLEOTIDE SEQUENCE</scope>
</reference>
<accession>A0A0E9U2I6</accession>
<evidence type="ECO:0000313" key="1">
    <source>
        <dbReference type="EMBL" id="JAH60016.1"/>
    </source>
</evidence>
<organism evidence="1">
    <name type="scientific">Anguilla anguilla</name>
    <name type="common">European freshwater eel</name>
    <name type="synonym">Muraena anguilla</name>
    <dbReference type="NCBI Taxonomy" id="7936"/>
    <lineage>
        <taxon>Eukaryota</taxon>
        <taxon>Metazoa</taxon>
        <taxon>Chordata</taxon>
        <taxon>Craniata</taxon>
        <taxon>Vertebrata</taxon>
        <taxon>Euteleostomi</taxon>
        <taxon>Actinopterygii</taxon>
        <taxon>Neopterygii</taxon>
        <taxon>Teleostei</taxon>
        <taxon>Anguilliformes</taxon>
        <taxon>Anguillidae</taxon>
        <taxon>Anguilla</taxon>
    </lineage>
</organism>
<name>A0A0E9U2I6_ANGAN</name>
<protein>
    <submittedName>
        <fullName evidence="1">Uncharacterized protein</fullName>
    </submittedName>
</protein>
<reference evidence="1" key="1">
    <citation type="submission" date="2014-11" db="EMBL/GenBank/DDBJ databases">
        <authorList>
            <person name="Amaro Gonzalez C."/>
        </authorList>
    </citation>
    <scope>NUCLEOTIDE SEQUENCE</scope>
</reference>